<reference evidence="2" key="2">
    <citation type="submission" date="2021-02" db="EMBL/GenBank/DDBJ databases">
        <title>Aspergillus luchuensis mut. kawachii IFO 4304 genome sequence.</title>
        <authorList>
            <person name="Mori K."/>
            <person name="Kadooka C."/>
            <person name="Goto M."/>
            <person name="Futagami T."/>
        </authorList>
    </citation>
    <scope>NUCLEOTIDE SEQUENCE</scope>
    <source>
        <strain evidence="2">IFO 4308</strain>
    </source>
</reference>
<feature type="region of interest" description="Disordered" evidence="1">
    <location>
        <begin position="63"/>
        <end position="82"/>
    </location>
</feature>
<dbReference type="GeneID" id="64960125"/>
<evidence type="ECO:0000313" key="2">
    <source>
        <dbReference type="EMBL" id="BCR98803.1"/>
    </source>
</evidence>
<proteinExistence type="predicted"/>
<gene>
    <name evidence="2" type="ORF">AKAW2_40486S</name>
</gene>
<dbReference type="KEGG" id="aluc:AKAW2_40486S"/>
<name>A0A7R7W9I2_ASPKA</name>
<keyword evidence="3" id="KW-1185">Reference proteome</keyword>
<dbReference type="AlphaFoldDB" id="A0A7R7W9I2"/>
<protein>
    <submittedName>
        <fullName evidence="2">Uncharacterized protein</fullName>
    </submittedName>
</protein>
<dbReference type="RefSeq" id="XP_041542566.1">
    <property type="nucleotide sequence ID" value="XM_041688819.1"/>
</dbReference>
<accession>A0A7R7W9I2</accession>
<sequence length="112" mass="12313">MHAIPVPMPKAQNPKNAIGNTAGNVPVKRADLAPPTYDATPPVQLDRNILLCDSSIANSRVCRRDAHTKSSSHRRMSFSSGSGRIIQASRMVKSEQFHQIESYLPHAVRRGL</sequence>
<feature type="compositionally biased region" description="Polar residues" evidence="1">
    <location>
        <begin position="13"/>
        <end position="23"/>
    </location>
</feature>
<evidence type="ECO:0000256" key="1">
    <source>
        <dbReference type="SAM" id="MobiDB-lite"/>
    </source>
</evidence>
<feature type="region of interest" description="Disordered" evidence="1">
    <location>
        <begin position="1"/>
        <end position="39"/>
    </location>
</feature>
<dbReference type="Proteomes" id="UP000661280">
    <property type="component" value="Chromosome 4"/>
</dbReference>
<reference evidence="2" key="1">
    <citation type="submission" date="2021-01" db="EMBL/GenBank/DDBJ databases">
        <authorList>
            <consortium name="Aspergillus luchuensis mut. kawachii IFO 4304 genome sequencing consortium"/>
            <person name="Kazuki M."/>
            <person name="Futagami T."/>
        </authorList>
    </citation>
    <scope>NUCLEOTIDE SEQUENCE</scope>
    <source>
        <strain evidence="2">IFO 4308</strain>
    </source>
</reference>
<organism evidence="2 3">
    <name type="scientific">Aspergillus kawachii</name>
    <name type="common">White koji mold</name>
    <name type="synonym">Aspergillus awamori var. kawachi</name>
    <dbReference type="NCBI Taxonomy" id="1069201"/>
    <lineage>
        <taxon>Eukaryota</taxon>
        <taxon>Fungi</taxon>
        <taxon>Dikarya</taxon>
        <taxon>Ascomycota</taxon>
        <taxon>Pezizomycotina</taxon>
        <taxon>Eurotiomycetes</taxon>
        <taxon>Eurotiomycetidae</taxon>
        <taxon>Eurotiales</taxon>
        <taxon>Aspergillaceae</taxon>
        <taxon>Aspergillus</taxon>
        <taxon>Aspergillus subgen. Circumdati</taxon>
    </lineage>
</organism>
<evidence type="ECO:0000313" key="3">
    <source>
        <dbReference type="Proteomes" id="UP000661280"/>
    </source>
</evidence>
<dbReference type="EMBL" id="AP024428">
    <property type="protein sequence ID" value="BCR98803.1"/>
    <property type="molecule type" value="Genomic_DNA"/>
</dbReference>